<proteinExistence type="inferred from homology"/>
<keyword evidence="8" id="KW-0067">ATP-binding</keyword>
<dbReference type="AlphaFoldDB" id="A0A7C4GAN5"/>
<comment type="caution">
    <text evidence="16">The sequence shown here is derived from an EMBL/GenBank/DDBJ whole genome shotgun (WGS) entry which is preliminary data.</text>
</comment>
<feature type="domain" description="tRNA nucleotidyltransferase/poly(A) polymerase RNA and SrmB- binding" evidence="14">
    <location>
        <begin position="183"/>
        <end position="225"/>
    </location>
</feature>
<protein>
    <submittedName>
        <fullName evidence="16">HD domain-containing protein</fullName>
    </submittedName>
</protein>
<feature type="domain" description="CCA-adding enzyme C-terminal" evidence="15">
    <location>
        <begin position="411"/>
        <end position="469"/>
    </location>
</feature>
<reference evidence="16" key="1">
    <citation type="journal article" date="2020" name="mSystems">
        <title>Genome- and Community-Level Interaction Insights into Carbon Utilization and Element Cycling Functions of Hydrothermarchaeota in Hydrothermal Sediment.</title>
        <authorList>
            <person name="Zhou Z."/>
            <person name="Liu Y."/>
            <person name="Xu W."/>
            <person name="Pan J."/>
            <person name="Luo Z.H."/>
            <person name="Li M."/>
        </authorList>
    </citation>
    <scope>NUCLEOTIDE SEQUENCE [LARGE SCALE GENOMIC DNA]</scope>
    <source>
        <strain evidence="16">SpSt-488</strain>
    </source>
</reference>
<dbReference type="GO" id="GO:0046872">
    <property type="term" value="F:metal ion binding"/>
    <property type="evidence" value="ECO:0007669"/>
    <property type="project" value="UniProtKB-KW"/>
</dbReference>
<evidence type="ECO:0000256" key="3">
    <source>
        <dbReference type="ARBA" id="ARBA00022694"/>
    </source>
</evidence>
<dbReference type="Gene3D" id="3.30.460.10">
    <property type="entry name" value="Beta Polymerase, domain 2"/>
    <property type="match status" value="1"/>
</dbReference>
<dbReference type="GO" id="GO:0005524">
    <property type="term" value="F:ATP binding"/>
    <property type="evidence" value="ECO:0007669"/>
    <property type="project" value="UniProtKB-KW"/>
</dbReference>
<dbReference type="Gene3D" id="1.10.3090.10">
    <property type="entry name" value="cca-adding enzyme, domain 2"/>
    <property type="match status" value="1"/>
</dbReference>
<evidence type="ECO:0000259" key="12">
    <source>
        <dbReference type="Pfam" id="PF01743"/>
    </source>
</evidence>
<feature type="domain" description="HD" evidence="13">
    <location>
        <begin position="290"/>
        <end position="371"/>
    </location>
</feature>
<evidence type="ECO:0000259" key="15">
    <source>
        <dbReference type="Pfam" id="PF13735"/>
    </source>
</evidence>
<keyword evidence="5" id="KW-0479">Metal-binding</keyword>
<dbReference type="SUPFAM" id="SSF81301">
    <property type="entry name" value="Nucleotidyltransferase"/>
    <property type="match status" value="1"/>
</dbReference>
<evidence type="ECO:0000256" key="2">
    <source>
        <dbReference type="ARBA" id="ARBA00022679"/>
    </source>
</evidence>
<dbReference type="GO" id="GO:0042245">
    <property type="term" value="P:RNA repair"/>
    <property type="evidence" value="ECO:0007669"/>
    <property type="project" value="UniProtKB-KW"/>
</dbReference>
<dbReference type="InterPro" id="IPR050124">
    <property type="entry name" value="tRNA_CCA-adding_enzyme"/>
</dbReference>
<dbReference type="PANTHER" id="PTHR47545">
    <property type="entry name" value="MULTIFUNCTIONAL CCA PROTEIN"/>
    <property type="match status" value="1"/>
</dbReference>
<comment type="cofactor">
    <cofactor evidence="1">
        <name>Mg(2+)</name>
        <dbReference type="ChEBI" id="CHEBI:18420"/>
    </cofactor>
</comment>
<evidence type="ECO:0000256" key="10">
    <source>
        <dbReference type="ARBA" id="ARBA00022884"/>
    </source>
</evidence>
<evidence type="ECO:0000259" key="14">
    <source>
        <dbReference type="Pfam" id="PF12627"/>
    </source>
</evidence>
<dbReference type="Pfam" id="PF13735">
    <property type="entry name" value="tRNA_NucTran2_2"/>
    <property type="match status" value="1"/>
</dbReference>
<dbReference type="InterPro" id="IPR043519">
    <property type="entry name" value="NT_sf"/>
</dbReference>
<evidence type="ECO:0000256" key="7">
    <source>
        <dbReference type="ARBA" id="ARBA00022800"/>
    </source>
</evidence>
<dbReference type="GO" id="GO:0003723">
    <property type="term" value="F:RNA binding"/>
    <property type="evidence" value="ECO:0007669"/>
    <property type="project" value="UniProtKB-KW"/>
</dbReference>
<dbReference type="InterPro" id="IPR032828">
    <property type="entry name" value="PolyA_RNA-bd"/>
</dbReference>
<dbReference type="Pfam" id="PF01966">
    <property type="entry name" value="HD"/>
    <property type="match status" value="1"/>
</dbReference>
<comment type="similarity">
    <text evidence="11">Belongs to the tRNA nucleotidyltransferase/poly(A) polymerase family.</text>
</comment>
<dbReference type="InterPro" id="IPR003607">
    <property type="entry name" value="HD/PDEase_dom"/>
</dbReference>
<evidence type="ECO:0000256" key="6">
    <source>
        <dbReference type="ARBA" id="ARBA00022741"/>
    </source>
</evidence>
<keyword evidence="10 11" id="KW-0694">RNA-binding</keyword>
<keyword evidence="4" id="KW-0548">Nucleotidyltransferase</keyword>
<dbReference type="Pfam" id="PF01743">
    <property type="entry name" value="PolyA_pol"/>
    <property type="match status" value="1"/>
</dbReference>
<name>A0A7C4GAN5_UNCW3</name>
<keyword evidence="9" id="KW-0460">Magnesium</keyword>
<dbReference type="Pfam" id="PF12627">
    <property type="entry name" value="PolyA_pol_RNAbd"/>
    <property type="match status" value="1"/>
</dbReference>
<evidence type="ECO:0000259" key="13">
    <source>
        <dbReference type="Pfam" id="PF01966"/>
    </source>
</evidence>
<feature type="domain" description="Poly A polymerase head" evidence="12">
    <location>
        <begin position="29"/>
        <end position="143"/>
    </location>
</feature>
<dbReference type="GO" id="GO:0016779">
    <property type="term" value="F:nucleotidyltransferase activity"/>
    <property type="evidence" value="ECO:0007669"/>
    <property type="project" value="UniProtKB-KW"/>
</dbReference>
<dbReference type="PANTHER" id="PTHR47545:SF1">
    <property type="entry name" value="MULTIFUNCTIONAL CCA PROTEIN"/>
    <property type="match status" value="1"/>
</dbReference>
<keyword evidence="3" id="KW-0819">tRNA processing</keyword>
<gene>
    <name evidence="16" type="ORF">ENS41_03770</name>
</gene>
<evidence type="ECO:0000256" key="4">
    <source>
        <dbReference type="ARBA" id="ARBA00022695"/>
    </source>
</evidence>
<keyword evidence="2 11" id="KW-0808">Transferase</keyword>
<keyword evidence="6" id="KW-0547">Nucleotide-binding</keyword>
<dbReference type="GO" id="GO:0008033">
    <property type="term" value="P:tRNA processing"/>
    <property type="evidence" value="ECO:0007669"/>
    <property type="project" value="UniProtKB-KW"/>
</dbReference>
<sequence>MNQLPVKTALSRLGRAFDRLVELKADRRLFLVGGALRDLALGKDPADFDFAVSGSGIRFAADFARRIRGRLVVLSEDDDEARVVWHRTLTFDFNGFGNRTIADDLSRRDFTINAIACEILPEGVSELLDPYAGQEDIGRRLIRPVSDSSLNLDPLRLLRGMRLALELGFELDAAILRQGESVSLNHTAAERIGMELLRIMEQPGSSRFIEDLVRLGRLREILPALGDLLDDADLRRHTLRTYRKIEETIAAPGFFGRFQPEWAAYFDQWTSGEEASEADQPDPAKAAGLPFRRALLKLAGLLHDLAKPATRFTTTKGEVHFYGHDSLGARRAAEMARDRLRLSRPQVKMLRTLVQEHMRLHLLATAPDLSERAIRRYFRDLGPEAFGLMILCYADGWATAGRTIHLEDTITRMLEQKRAEDAIVKVRRLVTGHDLIALGLKPGPAFKTILEELENLQLEGRIKTTEEGIAYLRTAMPGLFAESDA</sequence>
<dbReference type="CDD" id="cd00077">
    <property type="entry name" value="HDc"/>
    <property type="match status" value="1"/>
</dbReference>
<dbReference type="InterPro" id="IPR006674">
    <property type="entry name" value="HD_domain"/>
</dbReference>
<organism evidence="16">
    <name type="scientific">candidate division WOR-3 bacterium</name>
    <dbReference type="NCBI Taxonomy" id="2052148"/>
    <lineage>
        <taxon>Bacteria</taxon>
        <taxon>Bacteria division WOR-3</taxon>
    </lineage>
</organism>
<evidence type="ECO:0000256" key="1">
    <source>
        <dbReference type="ARBA" id="ARBA00001946"/>
    </source>
</evidence>
<dbReference type="InterPro" id="IPR002646">
    <property type="entry name" value="PolA_pol_head_dom"/>
</dbReference>
<evidence type="ECO:0000256" key="5">
    <source>
        <dbReference type="ARBA" id="ARBA00022723"/>
    </source>
</evidence>
<evidence type="ECO:0000256" key="8">
    <source>
        <dbReference type="ARBA" id="ARBA00022840"/>
    </source>
</evidence>
<evidence type="ECO:0000313" key="16">
    <source>
        <dbReference type="EMBL" id="HGK28050.1"/>
    </source>
</evidence>
<keyword evidence="7" id="KW-0692">RNA repair</keyword>
<dbReference type="EMBL" id="DSUT01000075">
    <property type="protein sequence ID" value="HGK28050.1"/>
    <property type="molecule type" value="Genomic_DNA"/>
</dbReference>
<dbReference type="SUPFAM" id="SSF81891">
    <property type="entry name" value="Poly A polymerase C-terminal region-like"/>
    <property type="match status" value="1"/>
</dbReference>
<dbReference type="InterPro" id="IPR032810">
    <property type="entry name" value="CCA-adding_enz_C"/>
</dbReference>
<accession>A0A7C4GAN5</accession>
<evidence type="ECO:0000256" key="11">
    <source>
        <dbReference type="RuleBase" id="RU003953"/>
    </source>
</evidence>
<evidence type="ECO:0000256" key="9">
    <source>
        <dbReference type="ARBA" id="ARBA00022842"/>
    </source>
</evidence>